<evidence type="ECO:0000256" key="4">
    <source>
        <dbReference type="ARBA" id="ARBA00022833"/>
    </source>
</evidence>
<evidence type="ECO:0000256" key="3">
    <source>
        <dbReference type="ARBA" id="ARBA00022801"/>
    </source>
</evidence>
<dbReference type="SUPFAM" id="SSF53187">
    <property type="entry name" value="Zn-dependent exopeptidases"/>
    <property type="match status" value="1"/>
</dbReference>
<keyword evidence="2" id="KW-0479">Metal-binding</keyword>
<dbReference type="InterPro" id="IPR050178">
    <property type="entry name" value="AspA/AstE_fam"/>
</dbReference>
<dbReference type="PANTHER" id="PTHR15162">
    <property type="entry name" value="ASPARTOACYLASE"/>
    <property type="match status" value="1"/>
</dbReference>
<evidence type="ECO:0000256" key="2">
    <source>
        <dbReference type="ARBA" id="ARBA00022723"/>
    </source>
</evidence>
<dbReference type="EMBL" id="JBHTJH010000017">
    <property type="protein sequence ID" value="MFD0863192.1"/>
    <property type="molecule type" value="Genomic_DNA"/>
</dbReference>
<dbReference type="Pfam" id="PF24827">
    <property type="entry name" value="AstE_AspA_cat"/>
    <property type="match status" value="1"/>
</dbReference>
<evidence type="ECO:0000259" key="5">
    <source>
        <dbReference type="Pfam" id="PF24827"/>
    </source>
</evidence>
<dbReference type="RefSeq" id="WP_386409010.1">
    <property type="nucleotide sequence ID" value="NZ_JBHTJH010000017.1"/>
</dbReference>
<gene>
    <name evidence="6" type="ORF">ACFQ1M_13340</name>
</gene>
<dbReference type="Proteomes" id="UP001596978">
    <property type="component" value="Unassembled WGS sequence"/>
</dbReference>
<sequence>MERVLMKIEGEPKSPTLVFFVGIHGNEKAGLKAFTQIKDELEQLSFNGSLYVFSGNMRALEKDVRFIDKDLNRIWTSKLIEELQEQHPPIAEASDLFDLLGHIEIIVATRKGPIYFIDFHTTSSRTLPFITINDALINRKFSRQFPAPVILGIEEYLEGPLLSYINQLGYVSLGFESGQHEELEAIENAKAFMYLSFCFSGILKKEEIPSLDKHYEHLRNASKENIKFFEVIDRYLIKNTETFVMEEGFGSFQKIAKGTLLAHSNSIPIFANKRATLFMPLYQAQGEEGFFLIRRIPDFFLKLSTFLRNRELDRLLTWLPGVRWDSPKREALQVNLKVARFLARPIFHLLGYRQRIQDTDHIKIFNRERTARKDLYMEEKWFS</sequence>
<dbReference type="Gene3D" id="3.40.630.10">
    <property type="entry name" value="Zn peptidases"/>
    <property type="match status" value="1"/>
</dbReference>
<evidence type="ECO:0000256" key="1">
    <source>
        <dbReference type="ARBA" id="ARBA00001947"/>
    </source>
</evidence>
<keyword evidence="3" id="KW-0378">Hydrolase</keyword>
<evidence type="ECO:0000313" key="6">
    <source>
        <dbReference type="EMBL" id="MFD0863192.1"/>
    </source>
</evidence>
<organism evidence="6 7">
    <name type="scientific">Sungkyunkwania multivorans</name>
    <dbReference type="NCBI Taxonomy" id="1173618"/>
    <lineage>
        <taxon>Bacteria</taxon>
        <taxon>Pseudomonadati</taxon>
        <taxon>Bacteroidota</taxon>
        <taxon>Flavobacteriia</taxon>
        <taxon>Flavobacteriales</taxon>
        <taxon>Flavobacteriaceae</taxon>
        <taxon>Sungkyunkwania</taxon>
    </lineage>
</organism>
<protein>
    <submittedName>
        <fullName evidence="6">Succinylglutamate desuccinylase/aspartoacylase family protein</fullName>
    </submittedName>
</protein>
<name>A0ABW3D245_9FLAO</name>
<dbReference type="InterPro" id="IPR055438">
    <property type="entry name" value="AstE_AspA_cat"/>
</dbReference>
<reference evidence="7" key="1">
    <citation type="journal article" date="2019" name="Int. J. Syst. Evol. Microbiol.">
        <title>The Global Catalogue of Microorganisms (GCM) 10K type strain sequencing project: providing services to taxonomists for standard genome sequencing and annotation.</title>
        <authorList>
            <consortium name="The Broad Institute Genomics Platform"/>
            <consortium name="The Broad Institute Genome Sequencing Center for Infectious Disease"/>
            <person name="Wu L."/>
            <person name="Ma J."/>
        </authorList>
    </citation>
    <scope>NUCLEOTIDE SEQUENCE [LARGE SCALE GENOMIC DNA]</scope>
    <source>
        <strain evidence="7">CCUG 62952</strain>
    </source>
</reference>
<feature type="domain" description="Succinylglutamate desuccinylase/Aspartoacylase catalytic" evidence="5">
    <location>
        <begin position="15"/>
        <end position="151"/>
    </location>
</feature>
<dbReference type="PANTHER" id="PTHR15162:SF7">
    <property type="entry name" value="SUCCINYLGLUTAMATE DESUCCINYLASE"/>
    <property type="match status" value="1"/>
</dbReference>
<comment type="caution">
    <text evidence="6">The sequence shown here is derived from an EMBL/GenBank/DDBJ whole genome shotgun (WGS) entry which is preliminary data.</text>
</comment>
<comment type="cofactor">
    <cofactor evidence="1">
        <name>Zn(2+)</name>
        <dbReference type="ChEBI" id="CHEBI:29105"/>
    </cofactor>
</comment>
<accession>A0ABW3D245</accession>
<evidence type="ECO:0000313" key="7">
    <source>
        <dbReference type="Proteomes" id="UP001596978"/>
    </source>
</evidence>
<keyword evidence="7" id="KW-1185">Reference proteome</keyword>
<keyword evidence="4" id="KW-0862">Zinc</keyword>
<proteinExistence type="predicted"/>